<dbReference type="PROSITE" id="PS51318">
    <property type="entry name" value="TAT"/>
    <property type="match status" value="1"/>
</dbReference>
<accession>A0A0F4QKZ7</accession>
<evidence type="ECO:0000313" key="2">
    <source>
        <dbReference type="EMBL" id="KJZ08316.1"/>
    </source>
</evidence>
<dbReference type="OrthoDB" id="6288676at2"/>
<feature type="chain" id="PRO_5002475714" evidence="1">
    <location>
        <begin position="17"/>
        <end position="310"/>
    </location>
</feature>
<sequence>MTLSRRTFLKSSFALAGLTGCQVAASPLVRALLNQENSYHALYLNKNRLTELLPLLAQQLHLYQDAEIHTQAIQCIAQLDSEHAIYTRLNELLTQDSMNLGLINMHRYQDRQMQCLESLQDLVSTSPVDGYISFGLPNSSFDPIAQLTQVSGTKLTVTRTMPAAHSPIARSDMISIATTTEVEQQALTLADDTHLQLAAIYDGPHCYSKPVFTQMMSGLSQKMRAGGHLAMRLYDVQQPLQQHFAAVLNDWANLFEGQPWQQAAAQRARLSPATSWHRELAQYGFKLVDMHALTSHQTLPEYLALYQKVS</sequence>
<gene>
    <name evidence="2" type="ORF">TW77_12970</name>
</gene>
<dbReference type="InterPro" id="IPR006311">
    <property type="entry name" value="TAT_signal"/>
</dbReference>
<protein>
    <submittedName>
        <fullName evidence="2">Uncharacterized protein</fullName>
    </submittedName>
</protein>
<dbReference type="RefSeq" id="WP_046005403.1">
    <property type="nucleotide sequence ID" value="NZ_JXYA01000027.1"/>
</dbReference>
<evidence type="ECO:0000313" key="3">
    <source>
        <dbReference type="Proteomes" id="UP000033452"/>
    </source>
</evidence>
<reference evidence="2 3" key="1">
    <citation type="journal article" date="2015" name="BMC Genomics">
        <title>Genome mining reveals unlocked bioactive potential of marine Gram-negative bacteria.</title>
        <authorList>
            <person name="Machado H."/>
            <person name="Sonnenschein E.C."/>
            <person name="Melchiorsen J."/>
            <person name="Gram L."/>
        </authorList>
    </citation>
    <scope>NUCLEOTIDE SEQUENCE [LARGE SCALE GENOMIC DNA]</scope>
    <source>
        <strain evidence="2 3">S2471</strain>
    </source>
</reference>
<evidence type="ECO:0000256" key="1">
    <source>
        <dbReference type="SAM" id="SignalP"/>
    </source>
</evidence>
<name>A0A0F4QKZ7_9GAMM</name>
<proteinExistence type="predicted"/>
<comment type="caution">
    <text evidence="2">The sequence shown here is derived from an EMBL/GenBank/DDBJ whole genome shotgun (WGS) entry which is preliminary data.</text>
</comment>
<dbReference type="Proteomes" id="UP000033452">
    <property type="component" value="Unassembled WGS sequence"/>
</dbReference>
<dbReference type="EMBL" id="JXYA01000027">
    <property type="protein sequence ID" value="KJZ08316.1"/>
    <property type="molecule type" value="Genomic_DNA"/>
</dbReference>
<feature type="signal peptide" evidence="1">
    <location>
        <begin position="1"/>
        <end position="16"/>
    </location>
</feature>
<dbReference type="PATRIC" id="fig|43658.5.peg.2741"/>
<dbReference type="AlphaFoldDB" id="A0A0F4QKZ7"/>
<organism evidence="2 3">
    <name type="scientific">Pseudoalteromonas rubra</name>
    <dbReference type="NCBI Taxonomy" id="43658"/>
    <lineage>
        <taxon>Bacteria</taxon>
        <taxon>Pseudomonadati</taxon>
        <taxon>Pseudomonadota</taxon>
        <taxon>Gammaproteobacteria</taxon>
        <taxon>Alteromonadales</taxon>
        <taxon>Pseudoalteromonadaceae</taxon>
        <taxon>Pseudoalteromonas</taxon>
    </lineage>
</organism>
<keyword evidence="1" id="KW-0732">Signal</keyword>
<keyword evidence="3" id="KW-1185">Reference proteome</keyword>
<dbReference type="PROSITE" id="PS51257">
    <property type="entry name" value="PROKAR_LIPOPROTEIN"/>
    <property type="match status" value="1"/>
</dbReference>